<dbReference type="GO" id="GO:0016740">
    <property type="term" value="F:transferase activity"/>
    <property type="evidence" value="ECO:0007669"/>
    <property type="project" value="UniProtKB-KW"/>
</dbReference>
<gene>
    <name evidence="1" type="ORF">SAMN05421759_104181</name>
</gene>
<name>A0A1N7MCA1_9RHOB</name>
<dbReference type="AlphaFoldDB" id="A0A1N7MCA1"/>
<dbReference type="STRING" id="633194.SAMN05421759_104181"/>
<dbReference type="RefSeq" id="WP_083950538.1">
    <property type="nucleotide sequence ID" value="NZ_FTOQ01000004.1"/>
</dbReference>
<keyword evidence="1" id="KW-0808">Transferase</keyword>
<dbReference type="Proteomes" id="UP000186684">
    <property type="component" value="Unassembled WGS sequence"/>
</dbReference>
<proteinExistence type="predicted"/>
<keyword evidence="2" id="KW-1185">Reference proteome</keyword>
<dbReference type="OrthoDB" id="7203640at2"/>
<dbReference type="EMBL" id="FTOQ01000004">
    <property type="protein sequence ID" value="SIS83668.1"/>
    <property type="molecule type" value="Genomic_DNA"/>
</dbReference>
<dbReference type="Pfam" id="PF13704">
    <property type="entry name" value="Glyco_tranf_2_4"/>
    <property type="match status" value="1"/>
</dbReference>
<evidence type="ECO:0000313" key="2">
    <source>
        <dbReference type="Proteomes" id="UP000186684"/>
    </source>
</evidence>
<reference evidence="2" key="1">
    <citation type="submission" date="2017-01" db="EMBL/GenBank/DDBJ databases">
        <authorList>
            <person name="Varghese N."/>
            <person name="Submissions S."/>
        </authorList>
    </citation>
    <scope>NUCLEOTIDE SEQUENCE [LARGE SCALE GENOMIC DNA]</scope>
    <source>
        <strain evidence="2">DSM 29430</strain>
    </source>
</reference>
<accession>A0A1N7MCA1</accession>
<sequence>MPPTPPPCAVAPGATGPRWSVVATVREPAALLQAFAAHHLALGALHVHLYLDAPNPDLRAAIGGDPRVRLIDCDADFYDALGRRFPKWINRRQIINANHAETQSAADWLFHLDADEFLAEDPAPELSAAPPDALGFWVPNGERVFLHATPPETIFDGALALPLTNIRRLDRVRGPDMSALTRFGLLAHDMGKGALRVGHAVGAGIHRPRVGPDATHVAQDLRISHFDGMTRLHWALKLQRHAQNGIASKPGRTHVGYRDRQIALAAESGGDLAPIFTLHDRLRVLPPRIARQLTRLGKLVPTGVDAAAAIAQVFPGRAVDLSIAAFDAALGATEAAPVARQA</sequence>
<protein>
    <submittedName>
        <fullName evidence="1">Glycosyl transferase family 2</fullName>
    </submittedName>
</protein>
<evidence type="ECO:0000313" key="1">
    <source>
        <dbReference type="EMBL" id="SIS83668.1"/>
    </source>
</evidence>
<organism evidence="1 2">
    <name type="scientific">Roseivivax lentus</name>
    <dbReference type="NCBI Taxonomy" id="633194"/>
    <lineage>
        <taxon>Bacteria</taxon>
        <taxon>Pseudomonadati</taxon>
        <taxon>Pseudomonadota</taxon>
        <taxon>Alphaproteobacteria</taxon>
        <taxon>Rhodobacterales</taxon>
        <taxon>Roseobacteraceae</taxon>
        <taxon>Roseivivax</taxon>
    </lineage>
</organism>